<dbReference type="STRING" id="196109.A0A136IWG3"/>
<evidence type="ECO:0000256" key="8">
    <source>
        <dbReference type="SAM" id="Phobius"/>
    </source>
</evidence>
<evidence type="ECO:0000256" key="5">
    <source>
        <dbReference type="ARBA" id="ARBA00023136"/>
    </source>
</evidence>
<evidence type="ECO:0000256" key="7">
    <source>
        <dbReference type="SAM" id="MobiDB-lite"/>
    </source>
</evidence>
<keyword evidence="5 8" id="KW-0472">Membrane</keyword>
<evidence type="ECO:0000256" key="6">
    <source>
        <dbReference type="SAM" id="Coils"/>
    </source>
</evidence>
<name>A0A136IWG3_9PEZI</name>
<feature type="compositionally biased region" description="Polar residues" evidence="7">
    <location>
        <begin position="139"/>
        <end position="161"/>
    </location>
</feature>
<feature type="compositionally biased region" description="Low complexity" evidence="7">
    <location>
        <begin position="1003"/>
        <end position="1015"/>
    </location>
</feature>
<dbReference type="Pfam" id="PF05277">
    <property type="entry name" value="DUF726"/>
    <property type="match status" value="1"/>
</dbReference>
<organism evidence="9 10">
    <name type="scientific">Microdochium bolleyi</name>
    <dbReference type="NCBI Taxonomy" id="196109"/>
    <lineage>
        <taxon>Eukaryota</taxon>
        <taxon>Fungi</taxon>
        <taxon>Dikarya</taxon>
        <taxon>Ascomycota</taxon>
        <taxon>Pezizomycotina</taxon>
        <taxon>Sordariomycetes</taxon>
        <taxon>Xylariomycetidae</taxon>
        <taxon>Xylariales</taxon>
        <taxon>Microdochiaceae</taxon>
        <taxon>Microdochium</taxon>
    </lineage>
</organism>
<dbReference type="Proteomes" id="UP000070501">
    <property type="component" value="Unassembled WGS sequence"/>
</dbReference>
<feature type="compositionally biased region" description="Basic and acidic residues" evidence="7">
    <location>
        <begin position="115"/>
        <end position="126"/>
    </location>
</feature>
<dbReference type="FunCoup" id="A0A136IWG3">
    <property type="interactions" value="77"/>
</dbReference>
<dbReference type="AlphaFoldDB" id="A0A136IWG3"/>
<proteinExistence type="inferred from homology"/>
<feature type="region of interest" description="Disordered" evidence="7">
    <location>
        <begin position="431"/>
        <end position="509"/>
    </location>
</feature>
<keyword evidence="3 8" id="KW-0812">Transmembrane</keyword>
<feature type="region of interest" description="Disordered" evidence="7">
    <location>
        <begin position="1039"/>
        <end position="1184"/>
    </location>
</feature>
<evidence type="ECO:0000256" key="1">
    <source>
        <dbReference type="ARBA" id="ARBA00004141"/>
    </source>
</evidence>
<dbReference type="SUPFAM" id="SSF53474">
    <property type="entry name" value="alpha/beta-Hydrolases"/>
    <property type="match status" value="1"/>
</dbReference>
<evidence type="ECO:0000313" key="10">
    <source>
        <dbReference type="Proteomes" id="UP000070501"/>
    </source>
</evidence>
<feature type="region of interest" description="Disordered" evidence="7">
    <location>
        <begin position="1"/>
        <end position="161"/>
    </location>
</feature>
<evidence type="ECO:0000256" key="2">
    <source>
        <dbReference type="ARBA" id="ARBA00009824"/>
    </source>
</evidence>
<feature type="compositionally biased region" description="Basic and acidic residues" evidence="7">
    <location>
        <begin position="1172"/>
        <end position="1184"/>
    </location>
</feature>
<sequence length="1184" mass="129156">MTQQPSPMPAPKATEVDDFGLPLRTYVPPEDVPSKGQETTQAKVIQPDKAPETPTEPTKQTPDQTPGNIPETPSTTREAPSINHDNADHPPTINTSAAGVVSPLATPRPPPEQSSKIEVREVEDGPKTPVPLPERKPEASQTPAGSSTTVEATAGAQDSDTVTALPQIAAVNSKRKNTIEGISGPSVEEAEANRHQAEAYKAQFEKGHARNVSTASTVPSISEASHQQLAAPTTSKEDADKDDDGGWQTMPAYAPYDIYDDDDKLIAKEHNPDQDEAYEYGGLGGAGKGYTKVIDDDDAESQTSLDDNTRYLFANPKSTSLTELEDEQRDAVSQLQATKDLLTEGQRIAYVGLTRLAMFDMVKEVEKVEKLRKSKKEIKIAADAMRMWAQTIMIRLYTHMDISPAEQVMIEQLVEHGVQPQDLTPVLMQNARVKNPKQAKEAEEAEDGEAEDAEAKSEKATSAEPETSTARTSTPAPDPADEPVTPAPPPYEAHTGEDPPETKTPSQLPDTANIDIDLRWTIICDLFLVLIADSIYDSRSRYLLERVGGELEISWIDICRFEKRVTEALEMQQQAEKENWNEEEHVETRRKMGLKRRYAMMGIATVGGGLVIGLSAGLMAPMIGAGLAAGFTAIGVSGTGSFLAGIGGAAVITSSAGAAGSYMGGKAAGRRAGSVKTFEYRPLHNNKRVNLIVTVSGWMTNKHDDVRLPFSTVDPAMGDLYSILWEPEMLQSIGDTINILATEAVTSTLQQVLGAVGLAALMSGLQIPILMAKITYLIDNPWAVSQDRAWAAGQILADSLIARNLGTRPVTLVGYSLGARVIFACLLELEKKGAYGLVQNVYMFGSPVVVKVEEYYKVRSVVSGKFINGYNRTDWILGYLFRLTNGGIRRVAGLAAIEEIPGIENLDCTDWVAGHMAYRTAMPRLLRECEWLVESDEFDEIEDPDPDGHRERQREIINEIEEARKEMEKSAATTKKKSGWGIFGRKKTSRESWEVYEDGKGSGHANGSGSTSSTGKDGRNHLDVLFDSEVTRQEMALAKHDPAADYDGGDLPIRELKSTLPPMKLDADATSPRPSNLRETKSSDATATLGYSTGGANWGSPERGRQEPDEIQMSFDTDYRVPDKTSNTSSQPWADRSTVPDTPEKRPEYKTTKTAPPSMQVADPWADDDDPDFGKEKEIQMTFA</sequence>
<feature type="region of interest" description="Disordered" evidence="7">
    <location>
        <begin position="994"/>
        <end position="1020"/>
    </location>
</feature>
<dbReference type="PANTHER" id="PTHR17920">
    <property type="entry name" value="TRANSMEMBRANE AND COILED-COIL DOMAIN-CONTAINING PROTEIN 4 TMCO4"/>
    <property type="match status" value="1"/>
</dbReference>
<keyword evidence="6" id="KW-0175">Coiled coil</keyword>
<evidence type="ECO:0000256" key="4">
    <source>
        <dbReference type="ARBA" id="ARBA00022989"/>
    </source>
</evidence>
<feature type="compositionally biased region" description="Basic and acidic residues" evidence="7">
    <location>
        <begin position="1142"/>
        <end position="1151"/>
    </location>
</feature>
<feature type="transmembrane region" description="Helical" evidence="8">
    <location>
        <begin position="598"/>
        <end position="620"/>
    </location>
</feature>
<dbReference type="OrthoDB" id="277931at2759"/>
<comment type="subcellular location">
    <subcellularLocation>
        <location evidence="1">Membrane</location>
        <topology evidence="1">Multi-pass membrane protein</topology>
    </subcellularLocation>
</comment>
<accession>A0A136IWG3</accession>
<feature type="compositionally biased region" description="Low complexity" evidence="7">
    <location>
        <begin position="52"/>
        <end position="66"/>
    </location>
</feature>
<dbReference type="InParanoid" id="A0A136IWG3"/>
<feature type="region of interest" description="Disordered" evidence="7">
    <location>
        <begin position="174"/>
        <end position="246"/>
    </location>
</feature>
<feature type="coiled-coil region" evidence="6">
    <location>
        <begin position="950"/>
        <end position="977"/>
    </location>
</feature>
<dbReference type="PANTHER" id="PTHR17920:SF3">
    <property type="entry name" value="TRANSMEMBRANE AND COILED-COIL DOMAIN-CONTAINING PROTEIN 4"/>
    <property type="match status" value="1"/>
</dbReference>
<comment type="similarity">
    <text evidence="2">Belongs to the TMCO4 family.</text>
</comment>
<feature type="compositionally biased region" description="Pro residues" evidence="7">
    <location>
        <begin position="1"/>
        <end position="10"/>
    </location>
</feature>
<protein>
    <recommendedName>
        <fullName evidence="11">DUF726 domain protein</fullName>
    </recommendedName>
</protein>
<feature type="compositionally biased region" description="Acidic residues" evidence="7">
    <location>
        <begin position="443"/>
        <end position="452"/>
    </location>
</feature>
<evidence type="ECO:0000256" key="3">
    <source>
        <dbReference type="ARBA" id="ARBA00022692"/>
    </source>
</evidence>
<feature type="compositionally biased region" description="Basic and acidic residues" evidence="7">
    <location>
        <begin position="191"/>
        <end position="208"/>
    </location>
</feature>
<dbReference type="GO" id="GO:0016020">
    <property type="term" value="C:membrane"/>
    <property type="evidence" value="ECO:0007669"/>
    <property type="project" value="UniProtKB-SubCell"/>
</dbReference>
<reference evidence="10" key="1">
    <citation type="submission" date="2016-02" db="EMBL/GenBank/DDBJ databases">
        <title>Draft genome sequence of Microdochium bolleyi, a fungal endophyte of beachgrass.</title>
        <authorList>
            <consortium name="DOE Joint Genome Institute"/>
            <person name="David A.S."/>
            <person name="May G."/>
            <person name="Haridas S."/>
            <person name="Lim J."/>
            <person name="Wang M."/>
            <person name="Labutti K."/>
            <person name="Lipzen A."/>
            <person name="Barry K."/>
            <person name="Grigoriev I.V."/>
        </authorList>
    </citation>
    <scope>NUCLEOTIDE SEQUENCE [LARGE SCALE GENOMIC DNA]</scope>
    <source>
        <strain evidence="10">J235TASD1</strain>
    </source>
</reference>
<evidence type="ECO:0000313" key="9">
    <source>
        <dbReference type="EMBL" id="KXJ89235.1"/>
    </source>
</evidence>
<feature type="compositionally biased region" description="Polar residues" evidence="7">
    <location>
        <begin position="211"/>
        <end position="234"/>
    </location>
</feature>
<evidence type="ECO:0008006" key="11">
    <source>
        <dbReference type="Google" id="ProtNLM"/>
    </source>
</evidence>
<dbReference type="InterPro" id="IPR007941">
    <property type="entry name" value="DUF726"/>
</dbReference>
<keyword evidence="10" id="KW-1185">Reference proteome</keyword>
<keyword evidence="4 8" id="KW-1133">Transmembrane helix</keyword>
<gene>
    <name evidence="9" type="ORF">Micbo1qcDRAFT_235548</name>
</gene>
<dbReference type="EMBL" id="KQ964256">
    <property type="protein sequence ID" value="KXJ89235.1"/>
    <property type="molecule type" value="Genomic_DNA"/>
</dbReference>
<dbReference type="InterPro" id="IPR029058">
    <property type="entry name" value="AB_hydrolase_fold"/>
</dbReference>